<proteinExistence type="predicted"/>
<evidence type="ECO:0000259" key="3">
    <source>
        <dbReference type="PROSITE" id="PS50894"/>
    </source>
</evidence>
<keyword evidence="5" id="KW-1185">Reference proteome</keyword>
<dbReference type="Pfam" id="PF01627">
    <property type="entry name" value="Hpt"/>
    <property type="match status" value="1"/>
</dbReference>
<organism evidence="4 5">
    <name type="scientific">Marivita geojedonensis</name>
    <dbReference type="NCBI Taxonomy" id="1123756"/>
    <lineage>
        <taxon>Bacteria</taxon>
        <taxon>Pseudomonadati</taxon>
        <taxon>Pseudomonadota</taxon>
        <taxon>Alphaproteobacteria</taxon>
        <taxon>Rhodobacterales</taxon>
        <taxon>Roseobacteraceae</taxon>
        <taxon>Marivita</taxon>
    </lineage>
</organism>
<feature type="modified residue" description="Phosphohistidine" evidence="2">
    <location>
        <position position="68"/>
    </location>
</feature>
<dbReference type="GO" id="GO:0000160">
    <property type="term" value="P:phosphorelay signal transduction system"/>
    <property type="evidence" value="ECO:0007669"/>
    <property type="project" value="UniProtKB-KW"/>
</dbReference>
<dbReference type="AlphaFoldDB" id="A0A1X4NHD6"/>
<sequence>MPSLAQKHTRPGDRAQGSVNLNARIAVIRENFLERLVVRSFELEDIVNDIEDSGLTPEAVAQLGHHAHKIAGVAATLGFPRLGSLAAQTDAAIVEGGSRLDWTSTHALVTELLTEMNSVLEEQRST</sequence>
<dbReference type="Proteomes" id="UP000193926">
    <property type="component" value="Unassembled WGS sequence"/>
</dbReference>
<dbReference type="InterPro" id="IPR036641">
    <property type="entry name" value="HPT_dom_sf"/>
</dbReference>
<dbReference type="GO" id="GO:0004672">
    <property type="term" value="F:protein kinase activity"/>
    <property type="evidence" value="ECO:0007669"/>
    <property type="project" value="UniProtKB-ARBA"/>
</dbReference>
<keyword evidence="1" id="KW-0902">Two-component regulatory system</keyword>
<evidence type="ECO:0000313" key="5">
    <source>
        <dbReference type="Proteomes" id="UP000193926"/>
    </source>
</evidence>
<evidence type="ECO:0000256" key="1">
    <source>
        <dbReference type="ARBA" id="ARBA00023012"/>
    </source>
</evidence>
<dbReference type="InterPro" id="IPR008207">
    <property type="entry name" value="Sig_transdc_His_kin_Hpt_dom"/>
</dbReference>
<dbReference type="RefSeq" id="WP_085640715.1">
    <property type="nucleotide sequence ID" value="NZ_JFKC01000023.1"/>
</dbReference>
<dbReference type="Gene3D" id="1.20.120.160">
    <property type="entry name" value="HPT domain"/>
    <property type="match status" value="1"/>
</dbReference>
<accession>A0A1X4NHD6</accession>
<comment type="caution">
    <text evidence="4">The sequence shown here is derived from an EMBL/GenBank/DDBJ whole genome shotgun (WGS) entry which is preliminary data.</text>
</comment>
<feature type="domain" description="HPt" evidence="3">
    <location>
        <begin position="28"/>
        <end position="126"/>
    </location>
</feature>
<dbReference type="PROSITE" id="PS50894">
    <property type="entry name" value="HPT"/>
    <property type="match status" value="1"/>
</dbReference>
<protein>
    <recommendedName>
        <fullName evidence="3">HPt domain-containing protein</fullName>
    </recommendedName>
</protein>
<reference evidence="4 5" key="1">
    <citation type="submission" date="2014-03" db="EMBL/GenBank/DDBJ databases">
        <title>The draft genome sequence of Marivita geojedonensis KCTC 23882.</title>
        <authorList>
            <person name="Lai Q."/>
            <person name="Shao Z."/>
        </authorList>
    </citation>
    <scope>NUCLEOTIDE SEQUENCE [LARGE SCALE GENOMIC DNA]</scope>
    <source>
        <strain evidence="4 5">DPG-138</strain>
    </source>
</reference>
<name>A0A1X4NHD6_9RHOB</name>
<gene>
    <name evidence="4" type="ORF">MGEO_17275</name>
</gene>
<dbReference type="SUPFAM" id="SSF47226">
    <property type="entry name" value="Histidine-containing phosphotransfer domain, HPT domain"/>
    <property type="match status" value="1"/>
</dbReference>
<evidence type="ECO:0000256" key="2">
    <source>
        <dbReference type="PROSITE-ProRule" id="PRU00110"/>
    </source>
</evidence>
<dbReference type="OrthoDB" id="7876199at2"/>
<dbReference type="EMBL" id="JFKC01000023">
    <property type="protein sequence ID" value="OSQ46598.1"/>
    <property type="molecule type" value="Genomic_DNA"/>
</dbReference>
<evidence type="ECO:0000313" key="4">
    <source>
        <dbReference type="EMBL" id="OSQ46598.1"/>
    </source>
</evidence>
<keyword evidence="2" id="KW-0597">Phosphoprotein</keyword>